<dbReference type="InterPro" id="IPR029057">
    <property type="entry name" value="PRTase-like"/>
</dbReference>
<organism evidence="3">
    <name type="scientific">Paraprevotella clara</name>
    <dbReference type="NCBI Taxonomy" id="454154"/>
    <lineage>
        <taxon>Bacteria</taxon>
        <taxon>Pseudomonadati</taxon>
        <taxon>Bacteroidota</taxon>
        <taxon>Bacteroidia</taxon>
        <taxon>Bacteroidales</taxon>
        <taxon>Prevotellaceae</taxon>
        <taxon>Paraprevotella</taxon>
    </lineage>
</organism>
<evidence type="ECO:0000313" key="3">
    <source>
        <dbReference type="EMBL" id="VYU48058.1"/>
    </source>
</evidence>
<reference evidence="3" key="1">
    <citation type="submission" date="2019-11" db="EMBL/GenBank/DDBJ databases">
        <authorList>
            <person name="Feng L."/>
        </authorList>
    </citation>
    <scope>NUCLEOTIDE SEQUENCE</scope>
    <source>
        <strain evidence="3">PclaraLFYP37</strain>
    </source>
</reference>
<evidence type="ECO:0000259" key="2">
    <source>
        <dbReference type="Pfam" id="PF00156"/>
    </source>
</evidence>
<dbReference type="EMBL" id="CACRUT010000016">
    <property type="protein sequence ID" value="VYU48058.1"/>
    <property type="molecule type" value="Genomic_DNA"/>
</dbReference>
<dbReference type="AlphaFoldDB" id="A0A6N3F7K1"/>
<name>A0A6N3F7K1_9BACT</name>
<proteinExistence type="inferred from homology"/>
<dbReference type="PANTHER" id="PTHR47505:SF1">
    <property type="entry name" value="DNA UTILIZATION PROTEIN YHGH"/>
    <property type="match status" value="1"/>
</dbReference>
<dbReference type="CDD" id="cd06223">
    <property type="entry name" value="PRTases_typeI"/>
    <property type="match status" value="1"/>
</dbReference>
<dbReference type="RefSeq" id="WP_412442775.1">
    <property type="nucleotide sequence ID" value="NZ_CACRUT010000016.1"/>
</dbReference>
<dbReference type="SUPFAM" id="SSF53271">
    <property type="entry name" value="PRTase-like"/>
    <property type="match status" value="1"/>
</dbReference>
<dbReference type="Gene3D" id="3.40.50.2020">
    <property type="match status" value="1"/>
</dbReference>
<dbReference type="InterPro" id="IPR051910">
    <property type="entry name" value="ComF/GntX_DNA_util-trans"/>
</dbReference>
<gene>
    <name evidence="3" type="ORF">PCLFYP37_03063</name>
</gene>
<dbReference type="PANTHER" id="PTHR47505">
    <property type="entry name" value="DNA UTILIZATION PROTEIN YHGH"/>
    <property type="match status" value="1"/>
</dbReference>
<dbReference type="Pfam" id="PF00156">
    <property type="entry name" value="Pribosyltran"/>
    <property type="match status" value="1"/>
</dbReference>
<evidence type="ECO:0000256" key="1">
    <source>
        <dbReference type="ARBA" id="ARBA00008007"/>
    </source>
</evidence>
<accession>A0A6N3F7K1</accession>
<feature type="domain" description="Phosphoribosyltransferase" evidence="2">
    <location>
        <begin position="166"/>
        <end position="223"/>
    </location>
</feature>
<protein>
    <submittedName>
        <fullName evidence="3">DNA utilization protein GntX</fullName>
    </submittedName>
</protein>
<sequence>MWKKRILHSLSPYLQALLDFFFPRYCLCCRRRMSPGEEVLCVRCQADLPRVRTVSFEENDIARIFWGLVPIEKGISFFHYTPNSPYSRILFELKYHNHPEVGKTMGRMMAEELKATSFFDGIDLIVPIPLSRKKKRQRGYNQSDWIAWGISEATGIPTDTTSVVRTKSNPSQTTLDHRQRRENVRDIFAVRHPESLEGRHILLVDDVITTGATMLSCAETIARACRVRFSVLSLAWAGHS</sequence>
<comment type="similarity">
    <text evidence="1">Belongs to the ComF/GntX family.</text>
</comment>
<dbReference type="InterPro" id="IPR000836">
    <property type="entry name" value="PRTase_dom"/>
</dbReference>